<gene>
    <name evidence="2" type="ORF">BCB44BAC_03639</name>
</gene>
<comment type="caution">
    <text evidence="2">The sequence shown here is derived from an EMBL/GenBank/DDBJ whole genome shotgun (WGS) entry which is preliminary data.</text>
</comment>
<dbReference type="AlphaFoldDB" id="A0AAX2CL91"/>
<sequence>MNLYKPVITESLTPAIVSKNAIMLFVNAVAVTGISLIPVYFGMKNYSVRTTFISAIIIMCLVTSSINGEYSLFHIIAIPLALACVGLRIER</sequence>
<dbReference type="Proteomes" id="UP000242164">
    <property type="component" value="Unassembled WGS sequence"/>
</dbReference>
<reference evidence="2 3" key="1">
    <citation type="submission" date="2016-08" db="EMBL/GenBank/DDBJ databases">
        <authorList>
            <person name="Loux V."/>
            <person name="Rue O."/>
        </authorList>
    </citation>
    <scope>NUCLEOTIDE SEQUENCE [LARGE SCALE GENOMIC DNA]</scope>
    <source>
        <strain evidence="2 3">AFSSA_08CEB44bac</strain>
    </source>
</reference>
<evidence type="ECO:0000313" key="3">
    <source>
        <dbReference type="Proteomes" id="UP000242164"/>
    </source>
</evidence>
<accession>A0AAX2CL91</accession>
<organism evidence="2 3">
    <name type="scientific">Bacillus cytotoxicus</name>
    <dbReference type="NCBI Taxonomy" id="580165"/>
    <lineage>
        <taxon>Bacteria</taxon>
        <taxon>Bacillati</taxon>
        <taxon>Bacillota</taxon>
        <taxon>Bacilli</taxon>
        <taxon>Bacillales</taxon>
        <taxon>Bacillaceae</taxon>
        <taxon>Bacillus</taxon>
        <taxon>Bacillus cereus group</taxon>
    </lineage>
</organism>
<keyword evidence="1" id="KW-1133">Transmembrane helix</keyword>
<keyword evidence="1" id="KW-0812">Transmembrane</keyword>
<name>A0AAX2CL91_9BACI</name>
<dbReference type="EMBL" id="FMIK01000048">
    <property type="protein sequence ID" value="SCM02246.1"/>
    <property type="molecule type" value="Genomic_DNA"/>
</dbReference>
<evidence type="ECO:0008006" key="4">
    <source>
        <dbReference type="Google" id="ProtNLM"/>
    </source>
</evidence>
<feature type="transmembrane region" description="Helical" evidence="1">
    <location>
        <begin position="20"/>
        <end position="41"/>
    </location>
</feature>
<evidence type="ECO:0000313" key="2">
    <source>
        <dbReference type="EMBL" id="SCM02246.1"/>
    </source>
</evidence>
<evidence type="ECO:0000256" key="1">
    <source>
        <dbReference type="SAM" id="Phobius"/>
    </source>
</evidence>
<protein>
    <recommendedName>
        <fullName evidence="4">MFS transporter</fullName>
    </recommendedName>
</protein>
<feature type="transmembrane region" description="Helical" evidence="1">
    <location>
        <begin position="72"/>
        <end position="89"/>
    </location>
</feature>
<proteinExistence type="predicted"/>
<dbReference type="RefSeq" id="WP_239430986.1">
    <property type="nucleotide sequence ID" value="NZ_CP024096.1"/>
</dbReference>
<keyword evidence="1" id="KW-0472">Membrane</keyword>
<feature type="transmembrane region" description="Helical" evidence="1">
    <location>
        <begin position="48"/>
        <end position="66"/>
    </location>
</feature>